<dbReference type="InterPro" id="IPR032710">
    <property type="entry name" value="NTF2-like_dom_sf"/>
</dbReference>
<evidence type="ECO:0000313" key="2">
    <source>
        <dbReference type="EMBL" id="GAA2394918.1"/>
    </source>
</evidence>
<evidence type="ECO:0000259" key="1">
    <source>
        <dbReference type="Pfam" id="PF12680"/>
    </source>
</evidence>
<name>A0ABP5V5X3_9ACTN</name>
<accession>A0ABP5V5X3</accession>
<evidence type="ECO:0000313" key="3">
    <source>
        <dbReference type="Proteomes" id="UP001499986"/>
    </source>
</evidence>
<gene>
    <name evidence="2" type="ORF">GCM10010255_27240</name>
</gene>
<dbReference type="CDD" id="cd00531">
    <property type="entry name" value="NTF2_like"/>
    <property type="match status" value="1"/>
</dbReference>
<dbReference type="SUPFAM" id="SSF54427">
    <property type="entry name" value="NTF2-like"/>
    <property type="match status" value="1"/>
</dbReference>
<sequence>MQPYSPSDGEVATDMAEHPHAALVREGFDAFSRGDMDGLRELIAGDATHHVPGDHPLSGDFKGVDAIIEMYERLGAETNGTARAELIGICVDGRGHAVGMTRFTAERNGKRLDDTGCIIFRIVGDKVTDLDECVEDIDENNAFWS</sequence>
<feature type="domain" description="SnoaL-like" evidence="1">
    <location>
        <begin position="24"/>
        <end position="129"/>
    </location>
</feature>
<proteinExistence type="predicted"/>
<dbReference type="Proteomes" id="UP001499986">
    <property type="component" value="Unassembled WGS sequence"/>
</dbReference>
<dbReference type="EMBL" id="BAAASE010000003">
    <property type="protein sequence ID" value="GAA2394918.1"/>
    <property type="molecule type" value="Genomic_DNA"/>
</dbReference>
<keyword evidence="3" id="KW-1185">Reference proteome</keyword>
<dbReference type="InterPro" id="IPR037401">
    <property type="entry name" value="SnoaL-like"/>
</dbReference>
<reference evidence="3" key="1">
    <citation type="journal article" date="2019" name="Int. J. Syst. Evol. Microbiol.">
        <title>The Global Catalogue of Microorganisms (GCM) 10K type strain sequencing project: providing services to taxonomists for standard genome sequencing and annotation.</title>
        <authorList>
            <consortium name="The Broad Institute Genomics Platform"/>
            <consortium name="The Broad Institute Genome Sequencing Center for Infectious Disease"/>
            <person name="Wu L."/>
            <person name="Ma J."/>
        </authorList>
    </citation>
    <scope>NUCLEOTIDE SEQUENCE [LARGE SCALE GENOMIC DNA]</scope>
    <source>
        <strain evidence="3">JCM 4358</strain>
    </source>
</reference>
<organism evidence="2 3">
    <name type="scientific">Streptomyces coeruleofuscus</name>
    <dbReference type="NCBI Taxonomy" id="66879"/>
    <lineage>
        <taxon>Bacteria</taxon>
        <taxon>Bacillati</taxon>
        <taxon>Actinomycetota</taxon>
        <taxon>Actinomycetes</taxon>
        <taxon>Kitasatosporales</taxon>
        <taxon>Streptomycetaceae</taxon>
        <taxon>Streptomyces</taxon>
    </lineage>
</organism>
<comment type="caution">
    <text evidence="2">The sequence shown here is derived from an EMBL/GenBank/DDBJ whole genome shotgun (WGS) entry which is preliminary data.</text>
</comment>
<protein>
    <recommendedName>
        <fullName evidence="1">SnoaL-like domain-containing protein</fullName>
    </recommendedName>
</protein>
<dbReference type="Gene3D" id="3.10.450.50">
    <property type="match status" value="1"/>
</dbReference>
<dbReference type="Pfam" id="PF12680">
    <property type="entry name" value="SnoaL_2"/>
    <property type="match status" value="1"/>
</dbReference>